<dbReference type="Gene3D" id="3.50.50.60">
    <property type="entry name" value="FAD/NAD(P)-binding domain"/>
    <property type="match status" value="2"/>
</dbReference>
<dbReference type="PRINTS" id="PR00411">
    <property type="entry name" value="PNDRDTASEI"/>
</dbReference>
<accession>A0A417XXV7</accession>
<dbReference type="InterPro" id="IPR036188">
    <property type="entry name" value="FAD/NAD-bd_sf"/>
</dbReference>
<dbReference type="OrthoDB" id="5168853at2"/>
<evidence type="ECO:0000259" key="1">
    <source>
        <dbReference type="Pfam" id="PF07992"/>
    </source>
</evidence>
<dbReference type="Proteomes" id="UP000283644">
    <property type="component" value="Unassembled WGS sequence"/>
</dbReference>
<evidence type="ECO:0000313" key="2">
    <source>
        <dbReference type="EMBL" id="RHW25080.1"/>
    </source>
</evidence>
<keyword evidence="3" id="KW-1185">Reference proteome</keyword>
<gene>
    <name evidence="2" type="ORF">D0Z08_21425</name>
</gene>
<dbReference type="Pfam" id="PF07992">
    <property type="entry name" value="Pyr_redox_2"/>
    <property type="match status" value="1"/>
</dbReference>
<protein>
    <submittedName>
        <fullName evidence="2">NAD(P)/FAD-dependent oxidoreductase</fullName>
    </submittedName>
</protein>
<dbReference type="InterPro" id="IPR023753">
    <property type="entry name" value="FAD/NAD-binding_dom"/>
</dbReference>
<organism evidence="2 3">
    <name type="scientific">Nocardioides immobilis</name>
    <dbReference type="NCBI Taxonomy" id="2049295"/>
    <lineage>
        <taxon>Bacteria</taxon>
        <taxon>Bacillati</taxon>
        <taxon>Actinomycetota</taxon>
        <taxon>Actinomycetes</taxon>
        <taxon>Propionibacteriales</taxon>
        <taxon>Nocardioidaceae</taxon>
        <taxon>Nocardioides</taxon>
    </lineage>
</organism>
<dbReference type="PANTHER" id="PTHR42877:SF4">
    <property type="entry name" value="FAD_NAD(P)-BINDING DOMAIN-CONTAINING PROTEIN-RELATED"/>
    <property type="match status" value="1"/>
</dbReference>
<dbReference type="InterPro" id="IPR051209">
    <property type="entry name" value="FAD-bind_Monooxygenase_sf"/>
</dbReference>
<dbReference type="GO" id="GO:0016491">
    <property type="term" value="F:oxidoreductase activity"/>
    <property type="evidence" value="ECO:0007669"/>
    <property type="project" value="InterPro"/>
</dbReference>
<dbReference type="SUPFAM" id="SSF51905">
    <property type="entry name" value="FAD/NAD(P)-binding domain"/>
    <property type="match status" value="1"/>
</dbReference>
<name>A0A417XXV7_9ACTN</name>
<dbReference type="PANTHER" id="PTHR42877">
    <property type="entry name" value="L-ORNITHINE N(5)-MONOOXYGENASE-RELATED"/>
    <property type="match status" value="1"/>
</dbReference>
<feature type="domain" description="FAD/NAD(P)-binding" evidence="1">
    <location>
        <begin position="112"/>
        <end position="321"/>
    </location>
</feature>
<dbReference type="AlphaFoldDB" id="A0A417XXV7"/>
<proteinExistence type="predicted"/>
<sequence>MLVFQMTGDEAWLEPPFQPTRGKGLGDHDSGGLAEDVQETIREAAVQAIRGLQEGRHPAIPTPSPALFTRMMSVCMGEEIPDGYGEMLSSEFARRVTQDRTDHEAVPPPKDFKVVLIGAGVAGIAGAHQLEEMGVDYVILEKQPDSGGNWWQNTYPGCGVDTPSHLYSFSFAQNDWTKHFELRDNIQHYFHQVIEHLGVRDRIRFGVEVLTARFLEAEGAWELTVRNEQGREEKLRCTVLISAVGVLNRPRMLDIPGMGTFEGKSFHSAEWPSEFDPADKRVAIVGTGASSMQIAPAIADKVESLTIFQRSPQWVAPFDKFQARIPRELRLLLQSCTLYRGWYWLRLFWQFGDKVIEALRVDPDWPHPQRAVNARNDGHRVFFTKYIEEQLAGREDLLPKVLPDYPPFGKRILLDNGWYQTLRRDNVELVTEAVAEVTQKGLVTADGEHRDFDVIIWATGFEAAKFLQSIDVYGVDEVRLRDVWEEDNPRAYLGMSVPDFPNFFMLGGPNSFPGSGSFMYFMEVQMRYLRGLMEDMFNQGLGALDATHEANERYNQMVDDLHERTVWTHPGMSTYYRNSRGRVVFVMPFLNLEYWEMTNRTDLENYTVRPATVETRTSTP</sequence>
<dbReference type="EMBL" id="QXGH01000027">
    <property type="protein sequence ID" value="RHW25080.1"/>
    <property type="molecule type" value="Genomic_DNA"/>
</dbReference>
<reference evidence="2 3" key="1">
    <citation type="submission" date="2018-09" db="EMBL/GenBank/DDBJ databases">
        <title>Genome sequencing of Nocardioides immobilis CCTCC AB 2017083 for comparison to Nocardioides silvaticus.</title>
        <authorList>
            <person name="Li C."/>
            <person name="Wang G."/>
        </authorList>
    </citation>
    <scope>NUCLEOTIDE SEQUENCE [LARGE SCALE GENOMIC DNA]</scope>
    <source>
        <strain evidence="2 3">CCTCC AB 2017083</strain>
    </source>
</reference>
<evidence type="ECO:0000313" key="3">
    <source>
        <dbReference type="Proteomes" id="UP000283644"/>
    </source>
</evidence>
<comment type="caution">
    <text evidence="2">The sequence shown here is derived from an EMBL/GenBank/DDBJ whole genome shotgun (WGS) entry which is preliminary data.</text>
</comment>